<dbReference type="InterPro" id="IPR028162">
    <property type="entry name" value="Met8_C"/>
</dbReference>
<protein>
    <recommendedName>
        <fullName evidence="2">precorrin-2 dehydrogenase</fullName>
        <ecNumber evidence="2">1.3.1.76</ecNumber>
    </recommendedName>
</protein>
<dbReference type="UniPathway" id="UPA00262">
    <property type="reaction ID" value="UER00222"/>
</dbReference>
<proteinExistence type="predicted"/>
<dbReference type="GeneID" id="11470891"/>
<keyword evidence="3" id="KW-0560">Oxidoreductase</keyword>
<dbReference type="Pfam" id="PF13241">
    <property type="entry name" value="NAD_binding_7"/>
    <property type="match status" value="1"/>
</dbReference>
<dbReference type="Gene3D" id="1.10.3280.10">
    <property type="entry name" value="Siroheme synthase, domain 3"/>
    <property type="match status" value="1"/>
</dbReference>
<dbReference type="Proteomes" id="UP000006790">
    <property type="component" value="Chromosome 3"/>
</dbReference>
<dbReference type="GO" id="GO:0043115">
    <property type="term" value="F:precorrin-2 dehydrogenase activity"/>
    <property type="evidence" value="ECO:0007669"/>
    <property type="project" value="UniProtKB-EC"/>
</dbReference>
<organism evidence="8 9">
    <name type="scientific">Eremothecium cymbalariae (strain CBS 270.75 / DBVPG 7215 / KCTC 17166 / NRRL Y-17582)</name>
    <name type="common">Yeast</name>
    <dbReference type="NCBI Taxonomy" id="931890"/>
    <lineage>
        <taxon>Eukaryota</taxon>
        <taxon>Fungi</taxon>
        <taxon>Dikarya</taxon>
        <taxon>Ascomycota</taxon>
        <taxon>Saccharomycotina</taxon>
        <taxon>Saccharomycetes</taxon>
        <taxon>Saccharomycetales</taxon>
        <taxon>Saccharomycetaceae</taxon>
        <taxon>Eremothecium</taxon>
    </lineage>
</organism>
<dbReference type="OMA" id="PTGCKLT"/>
<evidence type="ECO:0000256" key="3">
    <source>
        <dbReference type="ARBA" id="ARBA00023002"/>
    </source>
</evidence>
<evidence type="ECO:0000259" key="6">
    <source>
        <dbReference type="Pfam" id="PF14823"/>
    </source>
</evidence>
<evidence type="ECO:0000259" key="7">
    <source>
        <dbReference type="Pfam" id="PF14824"/>
    </source>
</evidence>
<dbReference type="Pfam" id="PF14823">
    <property type="entry name" value="Sirohm_synth_C"/>
    <property type="match status" value="1"/>
</dbReference>
<reference evidence="9" key="1">
    <citation type="journal article" date="2012" name="G3 (Bethesda)">
        <title>Pichia sorbitophila, an interspecies yeast hybrid reveals early steps of genome resolution following polyploidization.</title>
        <authorList>
            <person name="Leh Louis V."/>
            <person name="Despons L."/>
            <person name="Friedrich A."/>
            <person name="Martin T."/>
            <person name="Durrens P."/>
            <person name="Casaregola S."/>
            <person name="Neuveglise C."/>
            <person name="Fairhead C."/>
            <person name="Marck C."/>
            <person name="Cruz J.A."/>
            <person name="Straub M.L."/>
            <person name="Kugler V."/>
            <person name="Sacerdot C."/>
            <person name="Uzunov Z."/>
            <person name="Thierry A."/>
            <person name="Weiss S."/>
            <person name="Bleykasten C."/>
            <person name="De Montigny J."/>
            <person name="Jacques N."/>
            <person name="Jung P."/>
            <person name="Lemaire M."/>
            <person name="Mallet S."/>
            <person name="Morel G."/>
            <person name="Richard G.F."/>
            <person name="Sarkar A."/>
            <person name="Savel G."/>
            <person name="Schacherer J."/>
            <person name="Seret M.L."/>
            <person name="Talla E."/>
            <person name="Samson G."/>
            <person name="Jubin C."/>
            <person name="Poulain J."/>
            <person name="Vacherie B."/>
            <person name="Barbe V."/>
            <person name="Pelletier E."/>
            <person name="Sherman D.J."/>
            <person name="Westhof E."/>
            <person name="Weissenbach J."/>
            <person name="Baret P.V."/>
            <person name="Wincker P."/>
            <person name="Gaillardin C."/>
            <person name="Dujon B."/>
            <person name="Souciet J.L."/>
        </authorList>
    </citation>
    <scope>NUCLEOTIDE SEQUENCE [LARGE SCALE GENOMIC DNA]</scope>
    <source>
        <strain evidence="9">CBS 270.75 / DBVPG 7215 / KCTC 17166 / NRRL Y-17582</strain>
    </source>
</reference>
<keyword evidence="9" id="KW-1185">Reference proteome</keyword>
<dbReference type="Gene3D" id="3.30.160.110">
    <property type="entry name" value="Siroheme synthase, domain 2"/>
    <property type="match status" value="1"/>
</dbReference>
<dbReference type="PANTHER" id="PTHR35330">
    <property type="entry name" value="SIROHEME BIOSYNTHESIS PROTEIN MET8"/>
    <property type="match status" value="1"/>
</dbReference>
<comment type="pathway">
    <text evidence="1">Porphyrin-containing compound metabolism; siroheme biosynthesis; sirohydrochlorin from precorrin-2: step 1/1.</text>
</comment>
<keyword evidence="5" id="KW-0627">Porphyrin biosynthesis</keyword>
<dbReference type="GO" id="GO:0000103">
    <property type="term" value="P:sulfate assimilation"/>
    <property type="evidence" value="ECO:0007669"/>
    <property type="project" value="EnsemblFungi"/>
</dbReference>
<dbReference type="GO" id="GO:0004325">
    <property type="term" value="F:ferrochelatase activity"/>
    <property type="evidence" value="ECO:0007669"/>
    <property type="project" value="EnsemblFungi"/>
</dbReference>
<dbReference type="InterPro" id="IPR036291">
    <property type="entry name" value="NAD(P)-bd_dom_sf"/>
</dbReference>
<feature type="domain" description="Siroheme synthase central" evidence="7">
    <location>
        <begin position="154"/>
        <end position="178"/>
    </location>
</feature>
<dbReference type="Pfam" id="PF14824">
    <property type="entry name" value="Sirohm_synth_M"/>
    <property type="match status" value="1"/>
</dbReference>
<accession>G8JR24</accession>
<sequence>MLSLQLAHQMANRHVLLVGCGTVGMTRVHKLIPTGCKLTIISPENDEELLEYLPESEHNVEDKSSGQDSEFINHDWTPEIAQVYHLIRRQFQDSDISLHKFEIVLTCLPSGELSTHIYDLCKRPPGNGIMCNVADVPNKCDFYFGSNCLLGSQGLQIMISSNGCSPRLTALLKEDIIRRYQGLEWDEMCKRLGDLRAQVREKSAGMEGFSKQEIIRFRMEWIKHVTTEFGLDNCAQIDVPKLCDLFDTMALKAADHGKEPTGFPDSLVQEYSENPKRIETCEI</sequence>
<dbReference type="PANTHER" id="PTHR35330:SF1">
    <property type="entry name" value="SIROHEME BIOSYNTHESIS PROTEIN MET8"/>
    <property type="match status" value="1"/>
</dbReference>
<gene>
    <name evidence="8" type="ordered locus">Ecym_3081</name>
</gene>
<dbReference type="STRING" id="931890.G8JR24"/>
<evidence type="ECO:0000256" key="4">
    <source>
        <dbReference type="ARBA" id="ARBA00023027"/>
    </source>
</evidence>
<dbReference type="eggNOG" id="ENOG502RYIW">
    <property type="taxonomic scope" value="Eukaryota"/>
</dbReference>
<evidence type="ECO:0000256" key="2">
    <source>
        <dbReference type="ARBA" id="ARBA00012400"/>
    </source>
</evidence>
<dbReference type="Gene3D" id="3.40.50.720">
    <property type="entry name" value="NAD(P)-binding Rossmann-like Domain"/>
    <property type="match status" value="1"/>
</dbReference>
<feature type="domain" description="Siroheme biosynthesis protein Met8 C-terminal" evidence="6">
    <location>
        <begin position="189"/>
        <end position="248"/>
    </location>
</feature>
<dbReference type="OrthoDB" id="1721126at2759"/>
<dbReference type="AlphaFoldDB" id="G8JR24"/>
<dbReference type="EC" id="1.3.1.76" evidence="2"/>
<dbReference type="EMBL" id="CP002499">
    <property type="protein sequence ID" value="AET38593.1"/>
    <property type="molecule type" value="Genomic_DNA"/>
</dbReference>
<dbReference type="RefSeq" id="XP_003645410.1">
    <property type="nucleotide sequence ID" value="XM_003645362.1"/>
</dbReference>
<dbReference type="KEGG" id="erc:Ecym_3081"/>
<name>G8JR24_ERECY</name>
<keyword evidence="4" id="KW-0520">NAD</keyword>
<dbReference type="GO" id="GO:0019354">
    <property type="term" value="P:siroheme biosynthetic process"/>
    <property type="evidence" value="ECO:0007669"/>
    <property type="project" value="UniProtKB-UniPathway"/>
</dbReference>
<evidence type="ECO:0000256" key="5">
    <source>
        <dbReference type="ARBA" id="ARBA00023244"/>
    </source>
</evidence>
<evidence type="ECO:0000313" key="9">
    <source>
        <dbReference type="Proteomes" id="UP000006790"/>
    </source>
</evidence>
<evidence type="ECO:0000313" key="8">
    <source>
        <dbReference type="EMBL" id="AET38593.1"/>
    </source>
</evidence>
<evidence type="ECO:0000256" key="1">
    <source>
        <dbReference type="ARBA" id="ARBA00005010"/>
    </source>
</evidence>
<dbReference type="FunCoup" id="G8JR24">
    <property type="interactions" value="115"/>
</dbReference>
<dbReference type="InParanoid" id="G8JR24"/>
<dbReference type="HOGENOM" id="CLU_011276_8_5_1"/>
<dbReference type="SUPFAM" id="SSF51735">
    <property type="entry name" value="NAD(P)-binding Rossmann-fold domains"/>
    <property type="match status" value="1"/>
</dbReference>
<dbReference type="InterPro" id="IPR028281">
    <property type="entry name" value="Sirohaem_synthase_central"/>
</dbReference>
<dbReference type="InterPro" id="IPR028161">
    <property type="entry name" value="Met8-like"/>
</dbReference>
<dbReference type="SUPFAM" id="SSF75615">
    <property type="entry name" value="Siroheme synthase middle domains-like"/>
    <property type="match status" value="1"/>
</dbReference>